<protein>
    <submittedName>
        <fullName evidence="2">PAP-associated domain-containing protein</fullName>
    </submittedName>
</protein>
<proteinExistence type="predicted"/>
<evidence type="ECO:0000313" key="1">
    <source>
        <dbReference type="Proteomes" id="UP000887579"/>
    </source>
</evidence>
<dbReference type="Proteomes" id="UP000887579">
    <property type="component" value="Unplaced"/>
</dbReference>
<dbReference type="WBParaSite" id="ES5_v2.g27346.t1">
    <property type="protein sequence ID" value="ES5_v2.g27346.t1"/>
    <property type="gene ID" value="ES5_v2.g27346"/>
</dbReference>
<name>A0AC34GCS2_9BILA</name>
<organism evidence="1 2">
    <name type="scientific">Panagrolaimus sp. ES5</name>
    <dbReference type="NCBI Taxonomy" id="591445"/>
    <lineage>
        <taxon>Eukaryota</taxon>
        <taxon>Metazoa</taxon>
        <taxon>Ecdysozoa</taxon>
        <taxon>Nematoda</taxon>
        <taxon>Chromadorea</taxon>
        <taxon>Rhabditida</taxon>
        <taxon>Tylenchina</taxon>
        <taxon>Panagrolaimomorpha</taxon>
        <taxon>Panagrolaimoidea</taxon>
        <taxon>Panagrolaimidae</taxon>
        <taxon>Panagrolaimus</taxon>
    </lineage>
</organism>
<sequence>RPLVTVIKEWAKQNDINDSTRSTFTSYSLVLMVLHYLQILKEPVLPSLQHLYPKRFHGKNDIRTLNLSHPLEEISSESNFKGTNISSLGTLLIGFFDYYAHQYNYDTNAISIRLGRKVQRCDVIKIKHTTFWGPICIEEPFTRSNTAHSIYDERVFNSIKQKFQDAYEILSTTHDLNKLIQPPLIPTVSFIDQQQHSNEAEFFQPQL</sequence>
<reference evidence="2" key="1">
    <citation type="submission" date="2022-11" db="UniProtKB">
        <authorList>
            <consortium name="WormBaseParasite"/>
        </authorList>
    </citation>
    <scope>IDENTIFICATION</scope>
</reference>
<accession>A0AC34GCS2</accession>
<evidence type="ECO:0000313" key="2">
    <source>
        <dbReference type="WBParaSite" id="ES5_v2.g27346.t1"/>
    </source>
</evidence>